<keyword evidence="5 6" id="KW-0472">Membrane</keyword>
<feature type="transmembrane region" description="Helical" evidence="6">
    <location>
        <begin position="72"/>
        <end position="90"/>
    </location>
</feature>
<feature type="transmembrane region" description="Helical" evidence="6">
    <location>
        <begin position="159"/>
        <end position="179"/>
    </location>
</feature>
<evidence type="ECO:0000313" key="8">
    <source>
        <dbReference type="EMBL" id="KEP28219.1"/>
    </source>
</evidence>
<comment type="subcellular location">
    <subcellularLocation>
        <location evidence="1">Cell membrane</location>
        <topology evidence="1">Multi-pass membrane protein</topology>
    </subcellularLocation>
</comment>
<dbReference type="eggNOG" id="COG2814">
    <property type="taxonomic scope" value="Bacteria"/>
</dbReference>
<dbReference type="OrthoDB" id="9793283at2"/>
<feature type="transmembrane region" description="Helical" evidence="6">
    <location>
        <begin position="249"/>
        <end position="268"/>
    </location>
</feature>
<dbReference type="CDD" id="cd17325">
    <property type="entry name" value="MFS_MdtG_SLC18_like"/>
    <property type="match status" value="1"/>
</dbReference>
<organism evidence="8 9">
    <name type="scientific">Bacillus zhangzhouensis</name>
    <dbReference type="NCBI Taxonomy" id="1178540"/>
    <lineage>
        <taxon>Bacteria</taxon>
        <taxon>Bacillati</taxon>
        <taxon>Bacillota</taxon>
        <taxon>Bacilli</taxon>
        <taxon>Bacillales</taxon>
        <taxon>Bacillaceae</taxon>
        <taxon>Bacillus</taxon>
    </lineage>
</organism>
<reference evidence="8 9" key="1">
    <citation type="submission" date="2012-09" db="EMBL/GenBank/DDBJ databases">
        <title>Genome Sequence of Bacillus sp. DW5-4.</title>
        <authorList>
            <person name="Lai Q."/>
            <person name="Liu Y."/>
            <person name="Shao Z."/>
        </authorList>
    </citation>
    <scope>NUCLEOTIDE SEQUENCE [LARGE SCALE GENOMIC DNA]</scope>
    <source>
        <strain evidence="8 9">DW5-4</strain>
    </source>
</reference>
<dbReference type="Pfam" id="PF07690">
    <property type="entry name" value="MFS_1"/>
    <property type="match status" value="1"/>
</dbReference>
<dbReference type="InterPro" id="IPR001958">
    <property type="entry name" value="Tet-R_TetA/multi-R_MdtG-like"/>
</dbReference>
<proteinExistence type="predicted"/>
<dbReference type="PANTHER" id="PTHR23504:SF115">
    <property type="entry name" value="MULTIDRUG RESISTANCE PROTEIN 2"/>
    <property type="match status" value="1"/>
</dbReference>
<dbReference type="PRINTS" id="PR01035">
    <property type="entry name" value="TCRTETA"/>
</dbReference>
<dbReference type="EMBL" id="JOTP01000001">
    <property type="protein sequence ID" value="KEP28219.1"/>
    <property type="molecule type" value="Genomic_DNA"/>
</dbReference>
<dbReference type="PANTHER" id="PTHR23504">
    <property type="entry name" value="MAJOR FACILITATOR SUPERFAMILY DOMAIN-CONTAINING PROTEIN 10"/>
    <property type="match status" value="1"/>
</dbReference>
<evidence type="ECO:0000313" key="9">
    <source>
        <dbReference type="Proteomes" id="UP000028091"/>
    </source>
</evidence>
<feature type="transmembrane region" description="Helical" evidence="6">
    <location>
        <begin position="131"/>
        <end position="153"/>
    </location>
</feature>
<gene>
    <name evidence="8" type="ORF">BA70_01110</name>
</gene>
<evidence type="ECO:0000256" key="2">
    <source>
        <dbReference type="ARBA" id="ARBA00022448"/>
    </source>
</evidence>
<dbReference type="AlphaFoldDB" id="A0A081LG43"/>
<dbReference type="RefSeq" id="WP_034317023.1">
    <property type="nucleotide sequence ID" value="NZ_JOTP01000001.1"/>
</dbReference>
<evidence type="ECO:0000256" key="4">
    <source>
        <dbReference type="ARBA" id="ARBA00022989"/>
    </source>
</evidence>
<protein>
    <submittedName>
        <fullName evidence="8">Multidrug transporter</fullName>
    </submittedName>
</protein>
<dbReference type="PROSITE" id="PS50850">
    <property type="entry name" value="MFS"/>
    <property type="match status" value="1"/>
</dbReference>
<feature type="transmembrane region" description="Helical" evidence="6">
    <location>
        <begin position="96"/>
        <end position="119"/>
    </location>
</feature>
<comment type="caution">
    <text evidence="8">The sequence shown here is derived from an EMBL/GenBank/DDBJ whole genome shotgun (WGS) entry which is preliminary data.</text>
</comment>
<evidence type="ECO:0000256" key="3">
    <source>
        <dbReference type="ARBA" id="ARBA00022692"/>
    </source>
</evidence>
<dbReference type="InterPro" id="IPR011701">
    <property type="entry name" value="MFS"/>
</dbReference>
<sequence>MKKKGRLYILMLNIFIAMLGFGLIVPVMPSYIEAFGATGKTLGFLVAATGLTQFALSPIAGVLTDRFGRRKLIIAGIAGFTIAQFIFAFADQLWMLFVSRFLGGAAGALLMPAMFAYIADITSEKDRGKGMGLFSAAMTLGFVIGPGVGGYLVEFGIAFPFLIAGSFAALSTLLSILFLPETLTKEKQEEARLNKDIHFNPFVQMTHALKTSYGFLFILAFVLNFGIIHFESIFGLYVDQKHGFTPKDIAFVITVAGLAGVLVQGALVNTCVKRFGEMRVVRYALLGAAIMLIACRFAPSFWLIFTGSILFLSATSFVRPALNTLLSKMAGNQQGVAGGLNTSFMSLANIVGPSLAGILFDVNIELPFMFGTLVLCASFIASIVWAKKVEHTHAMPRRL</sequence>
<keyword evidence="2" id="KW-0813">Transport</keyword>
<accession>A0A081LG43</accession>
<dbReference type="InterPro" id="IPR020846">
    <property type="entry name" value="MFS_dom"/>
</dbReference>
<dbReference type="GO" id="GO:0022857">
    <property type="term" value="F:transmembrane transporter activity"/>
    <property type="evidence" value="ECO:0007669"/>
    <property type="project" value="InterPro"/>
</dbReference>
<evidence type="ECO:0000256" key="6">
    <source>
        <dbReference type="SAM" id="Phobius"/>
    </source>
</evidence>
<feature type="transmembrane region" description="Helical" evidence="6">
    <location>
        <begin position="280"/>
        <end position="299"/>
    </location>
</feature>
<feature type="transmembrane region" description="Helical" evidence="6">
    <location>
        <begin position="213"/>
        <end position="237"/>
    </location>
</feature>
<keyword evidence="9" id="KW-1185">Reference proteome</keyword>
<evidence type="ECO:0000256" key="1">
    <source>
        <dbReference type="ARBA" id="ARBA00004651"/>
    </source>
</evidence>
<evidence type="ECO:0000256" key="5">
    <source>
        <dbReference type="ARBA" id="ARBA00023136"/>
    </source>
</evidence>
<keyword evidence="3 6" id="KW-0812">Transmembrane</keyword>
<name>A0A081LG43_9BACI</name>
<feature type="transmembrane region" description="Helical" evidence="6">
    <location>
        <begin position="7"/>
        <end position="29"/>
    </location>
</feature>
<keyword evidence="4 6" id="KW-1133">Transmembrane helix</keyword>
<dbReference type="GO" id="GO:0005886">
    <property type="term" value="C:plasma membrane"/>
    <property type="evidence" value="ECO:0007669"/>
    <property type="project" value="UniProtKB-SubCell"/>
</dbReference>
<dbReference type="Proteomes" id="UP000028091">
    <property type="component" value="Unassembled WGS sequence"/>
</dbReference>
<dbReference type="InterPro" id="IPR036259">
    <property type="entry name" value="MFS_trans_sf"/>
</dbReference>
<dbReference type="Gene3D" id="1.20.1250.20">
    <property type="entry name" value="MFS general substrate transporter like domains"/>
    <property type="match status" value="1"/>
</dbReference>
<feature type="transmembrane region" description="Helical" evidence="6">
    <location>
        <begin position="366"/>
        <end position="386"/>
    </location>
</feature>
<feature type="transmembrane region" description="Helical" evidence="6">
    <location>
        <begin position="41"/>
        <end position="60"/>
    </location>
</feature>
<evidence type="ECO:0000259" key="7">
    <source>
        <dbReference type="PROSITE" id="PS50850"/>
    </source>
</evidence>
<dbReference type="SUPFAM" id="SSF103473">
    <property type="entry name" value="MFS general substrate transporter"/>
    <property type="match status" value="1"/>
</dbReference>
<feature type="domain" description="Major facilitator superfamily (MFS) profile" evidence="7">
    <location>
        <begin position="6"/>
        <end position="390"/>
    </location>
</feature>